<organism evidence="2 3">
    <name type="scientific">Xylanibacter ruminicola</name>
    <name type="common">Prevotella ruminicola</name>
    <dbReference type="NCBI Taxonomy" id="839"/>
    <lineage>
        <taxon>Bacteria</taxon>
        <taxon>Pseudomonadati</taxon>
        <taxon>Bacteroidota</taxon>
        <taxon>Bacteroidia</taxon>
        <taxon>Bacteroidales</taxon>
        <taxon>Prevotellaceae</taxon>
        <taxon>Xylanibacter</taxon>
    </lineage>
</organism>
<dbReference type="Proteomes" id="UP000887097">
    <property type="component" value="Unassembled WGS sequence"/>
</dbReference>
<reference evidence="2" key="1">
    <citation type="submission" date="2021-08" db="EMBL/GenBank/DDBJ databases">
        <title>Prevotella lacticifex sp. nov., isolated from rumen of cow.</title>
        <authorList>
            <person name="Shinkai T."/>
            <person name="Ikeyama N."/>
            <person name="Kumagai M."/>
            <person name="Ohmori H."/>
            <person name="Sakamoto M."/>
            <person name="Ohkuma M."/>
            <person name="Mitsumori M."/>
        </authorList>
    </citation>
    <scope>NUCLEOTIDE SEQUENCE</scope>
    <source>
        <strain evidence="2">JCM 8259</strain>
    </source>
</reference>
<protein>
    <recommendedName>
        <fullName evidence="1">VOC domain-containing protein</fullName>
    </recommendedName>
</protein>
<dbReference type="InterPro" id="IPR002818">
    <property type="entry name" value="DJ-1/PfpI"/>
</dbReference>
<dbReference type="Gene3D" id="3.40.50.880">
    <property type="match status" value="1"/>
</dbReference>
<gene>
    <name evidence="2" type="ORF">PRMUPPPA20_01570</name>
</gene>
<dbReference type="SUPFAM" id="SSF52317">
    <property type="entry name" value="Class I glutamine amidotransferase-like"/>
    <property type="match status" value="1"/>
</dbReference>
<dbReference type="Pfam" id="PF00903">
    <property type="entry name" value="Glyoxalase"/>
    <property type="match status" value="1"/>
</dbReference>
<evidence type="ECO:0000313" key="2">
    <source>
        <dbReference type="EMBL" id="GJG32048.1"/>
    </source>
</evidence>
<dbReference type="InterPro" id="IPR037523">
    <property type="entry name" value="VOC_core"/>
</dbReference>
<comment type="caution">
    <text evidence="2">The sequence shown here is derived from an EMBL/GenBank/DDBJ whole genome shotgun (WGS) entry which is preliminary data.</text>
</comment>
<dbReference type="InterPro" id="IPR029068">
    <property type="entry name" value="Glyas_Bleomycin-R_OHBP_Dase"/>
</dbReference>
<evidence type="ECO:0000313" key="3">
    <source>
        <dbReference type="Proteomes" id="UP000887097"/>
    </source>
</evidence>
<dbReference type="PANTHER" id="PTHR36503:SF3">
    <property type="entry name" value="BLR0126 PROTEIN"/>
    <property type="match status" value="1"/>
</dbReference>
<dbReference type="InterPro" id="IPR004360">
    <property type="entry name" value="Glyas_Fos-R_dOase_dom"/>
</dbReference>
<proteinExistence type="predicted"/>
<dbReference type="EMBL" id="BPTT01000001">
    <property type="protein sequence ID" value="GJG32048.1"/>
    <property type="molecule type" value="Genomic_DNA"/>
</dbReference>
<dbReference type="AlphaFoldDB" id="A0AA37I0R7"/>
<feature type="domain" description="VOC" evidence="1">
    <location>
        <begin position="206"/>
        <end position="331"/>
    </location>
</feature>
<dbReference type="InterPro" id="IPR029062">
    <property type="entry name" value="Class_I_gatase-like"/>
</dbReference>
<accession>A0AA37I0R7</accession>
<dbReference type="PROSITE" id="PS51819">
    <property type="entry name" value="VOC"/>
    <property type="match status" value="1"/>
</dbReference>
<dbReference type="SUPFAM" id="SSF54593">
    <property type="entry name" value="Glyoxalase/Bleomycin resistance protein/Dihydroxybiphenyl dioxygenase"/>
    <property type="match status" value="1"/>
</dbReference>
<sequence length="338" mass="37838">MKEILYILLDNYAEHEIGFMPGAVSTNATGFRKEPKYINKMVAPTMEPVKSIGGMRTLPDYSFETMPEDYAALVLIGGFGWMNSEAERVLPIVKDALSKGVVVGAICNAASWMAKQGLLNNIKHTGNGINQLKLWGGNNYTNETGYVNEQAVTDGRIVTANGSGYLEFTRELLKLLENDTPEMINGWYTFMSDGLVKLYSPRPRFKFNTVGLFTSNNKATVDFYTKAFGFTTDWDGIQPNVEMMLGDMRIILYPRSDFEQMVSYKFQYPMGLNGTVELAFDVPSYADVDKEYQHALRHGAISVLPPTTEPWGQRTCYVADPDGNLIEIGSFTIEQNNH</sequence>
<dbReference type="PANTHER" id="PTHR36503">
    <property type="entry name" value="BLR2520 PROTEIN"/>
    <property type="match status" value="1"/>
</dbReference>
<dbReference type="Gene3D" id="3.10.180.10">
    <property type="entry name" value="2,3-Dihydroxybiphenyl 1,2-Dioxygenase, domain 1"/>
    <property type="match status" value="1"/>
</dbReference>
<dbReference type="Pfam" id="PF01965">
    <property type="entry name" value="DJ-1_PfpI"/>
    <property type="match status" value="1"/>
</dbReference>
<evidence type="ECO:0000259" key="1">
    <source>
        <dbReference type="PROSITE" id="PS51819"/>
    </source>
</evidence>
<name>A0AA37I0R7_XYLRU</name>